<feature type="region of interest" description="Disordered" evidence="1">
    <location>
        <begin position="131"/>
        <end position="179"/>
    </location>
</feature>
<sequence>MSSHSSSNTSSPPRFSRYVLQSSDVLEDARINVLDEQSSSVIWFKERYLGDHEIVDHVVHNSTSTICWTVHKPLKGWYIRIRSPTFPPGVFIPLMPLSPRSPHYGEAALTFTSRTSIPSVKDAEISIQASASASPNTSTVHSYPPTPPAVPSLVLQPASPPASPKSTTKPTSLDSEHSKISWTSTSTTDFVIAPYLPAATSPSLFSRIVSAIKDRETLGSNSFTISRIAVQAPPPYVSTGTMGIASLASSSPTSLKCLPLLTFRDRTSFLTARSMNGLLELDQAEECLLGVDTAFWIAVALTYLDFLNDRASYLAALND</sequence>
<evidence type="ECO:0000313" key="2">
    <source>
        <dbReference type="EMBL" id="KAG7087399.1"/>
    </source>
</evidence>
<dbReference type="Proteomes" id="UP001049176">
    <property type="component" value="Chromosome 9"/>
</dbReference>
<dbReference type="GeneID" id="66082444"/>
<organism evidence="2 3">
    <name type="scientific">Marasmius oreades</name>
    <name type="common">fairy-ring Marasmius</name>
    <dbReference type="NCBI Taxonomy" id="181124"/>
    <lineage>
        <taxon>Eukaryota</taxon>
        <taxon>Fungi</taxon>
        <taxon>Dikarya</taxon>
        <taxon>Basidiomycota</taxon>
        <taxon>Agaricomycotina</taxon>
        <taxon>Agaricomycetes</taxon>
        <taxon>Agaricomycetidae</taxon>
        <taxon>Agaricales</taxon>
        <taxon>Marasmiineae</taxon>
        <taxon>Marasmiaceae</taxon>
        <taxon>Marasmius</taxon>
    </lineage>
</organism>
<protein>
    <submittedName>
        <fullName evidence="2">Uncharacterized protein</fullName>
    </submittedName>
</protein>
<evidence type="ECO:0000313" key="3">
    <source>
        <dbReference type="Proteomes" id="UP001049176"/>
    </source>
</evidence>
<dbReference type="OrthoDB" id="3362250at2759"/>
<comment type="caution">
    <text evidence="2">The sequence shown here is derived from an EMBL/GenBank/DDBJ whole genome shotgun (WGS) entry which is preliminary data.</text>
</comment>
<reference evidence="2" key="1">
    <citation type="journal article" date="2021" name="Genome Biol. Evol.">
        <title>The assembled and annotated genome of the fairy-ring fungus Marasmius oreades.</title>
        <authorList>
            <person name="Hiltunen M."/>
            <person name="Ament-Velasquez S.L."/>
            <person name="Johannesson H."/>
        </authorList>
    </citation>
    <scope>NUCLEOTIDE SEQUENCE</scope>
    <source>
        <strain evidence="2">03SP1</strain>
    </source>
</reference>
<dbReference type="RefSeq" id="XP_043003870.1">
    <property type="nucleotide sequence ID" value="XM_043158521.1"/>
</dbReference>
<dbReference type="EMBL" id="CM032189">
    <property type="protein sequence ID" value="KAG7087399.1"/>
    <property type="molecule type" value="Genomic_DNA"/>
</dbReference>
<gene>
    <name evidence="2" type="ORF">E1B28_013369</name>
</gene>
<name>A0A9P7RPL7_9AGAR</name>
<proteinExistence type="predicted"/>
<dbReference type="KEGG" id="more:E1B28_013369"/>
<dbReference type="AlphaFoldDB" id="A0A9P7RPL7"/>
<evidence type="ECO:0000256" key="1">
    <source>
        <dbReference type="SAM" id="MobiDB-lite"/>
    </source>
</evidence>
<accession>A0A9P7RPL7</accession>
<keyword evidence="3" id="KW-1185">Reference proteome</keyword>